<organism evidence="8 9">
    <name type="scientific">Thalictrum thalictroides</name>
    <name type="common">Rue-anemone</name>
    <name type="synonym">Anemone thalictroides</name>
    <dbReference type="NCBI Taxonomy" id="46969"/>
    <lineage>
        <taxon>Eukaryota</taxon>
        <taxon>Viridiplantae</taxon>
        <taxon>Streptophyta</taxon>
        <taxon>Embryophyta</taxon>
        <taxon>Tracheophyta</taxon>
        <taxon>Spermatophyta</taxon>
        <taxon>Magnoliopsida</taxon>
        <taxon>Ranunculales</taxon>
        <taxon>Ranunculaceae</taxon>
        <taxon>Thalictroideae</taxon>
        <taxon>Thalictrum</taxon>
    </lineage>
</organism>
<feature type="region of interest" description="Disordered" evidence="6">
    <location>
        <begin position="155"/>
        <end position="175"/>
    </location>
</feature>
<dbReference type="InterPro" id="IPR036955">
    <property type="entry name" value="AP2/ERF_dom_sf"/>
</dbReference>
<name>A0A7J6WGB7_THATH</name>
<reference evidence="8 9" key="1">
    <citation type="submission" date="2020-06" db="EMBL/GenBank/DDBJ databases">
        <title>Transcriptomic and genomic resources for Thalictrum thalictroides and T. hernandezii: Facilitating candidate gene discovery in an emerging model plant lineage.</title>
        <authorList>
            <person name="Arias T."/>
            <person name="Riano-Pachon D.M."/>
            <person name="Di Stilio V.S."/>
        </authorList>
    </citation>
    <scope>NUCLEOTIDE SEQUENCE [LARGE SCALE GENOMIC DNA]</scope>
    <source>
        <strain evidence="9">cv. WT478/WT964</strain>
        <tissue evidence="8">Leaves</tissue>
    </source>
</reference>
<evidence type="ECO:0000259" key="7">
    <source>
        <dbReference type="PROSITE" id="PS51032"/>
    </source>
</evidence>
<evidence type="ECO:0000256" key="4">
    <source>
        <dbReference type="ARBA" id="ARBA00023163"/>
    </source>
</evidence>
<dbReference type="AlphaFoldDB" id="A0A7J6WGB7"/>
<dbReference type="PROSITE" id="PS51032">
    <property type="entry name" value="AP2_ERF"/>
    <property type="match status" value="1"/>
</dbReference>
<dbReference type="EMBL" id="JABWDY010016002">
    <property type="protein sequence ID" value="KAF5196431.1"/>
    <property type="molecule type" value="Genomic_DNA"/>
</dbReference>
<dbReference type="Pfam" id="PF00847">
    <property type="entry name" value="AP2"/>
    <property type="match status" value="1"/>
</dbReference>
<protein>
    <submittedName>
        <fullName evidence="8">Ethylene-responsive transcription factor esr2</fullName>
    </submittedName>
</protein>
<dbReference type="SUPFAM" id="SSF54171">
    <property type="entry name" value="DNA-binding domain"/>
    <property type="match status" value="1"/>
</dbReference>
<evidence type="ECO:0000256" key="3">
    <source>
        <dbReference type="ARBA" id="ARBA00023125"/>
    </source>
</evidence>
<evidence type="ECO:0000256" key="6">
    <source>
        <dbReference type="SAM" id="MobiDB-lite"/>
    </source>
</evidence>
<keyword evidence="5" id="KW-0539">Nucleus</keyword>
<keyword evidence="3" id="KW-0238">DNA-binding</keyword>
<dbReference type="GO" id="GO:0003677">
    <property type="term" value="F:DNA binding"/>
    <property type="evidence" value="ECO:0007669"/>
    <property type="project" value="UniProtKB-KW"/>
</dbReference>
<evidence type="ECO:0000313" key="8">
    <source>
        <dbReference type="EMBL" id="KAF5196431.1"/>
    </source>
</evidence>
<dbReference type="Gene3D" id="3.30.730.10">
    <property type="entry name" value="AP2/ERF domain"/>
    <property type="match status" value="1"/>
</dbReference>
<dbReference type="GO" id="GO:0005634">
    <property type="term" value="C:nucleus"/>
    <property type="evidence" value="ECO:0007669"/>
    <property type="project" value="UniProtKB-SubCell"/>
</dbReference>
<dbReference type="InterPro" id="IPR016177">
    <property type="entry name" value="DNA-bd_dom_sf"/>
</dbReference>
<dbReference type="SMART" id="SM00380">
    <property type="entry name" value="AP2"/>
    <property type="match status" value="1"/>
</dbReference>
<dbReference type="PANTHER" id="PTHR31677">
    <property type="entry name" value="AP2 DOMAIN CLASS TRANSCRIPTION FACTOR"/>
    <property type="match status" value="1"/>
</dbReference>
<keyword evidence="2" id="KW-0805">Transcription regulation</keyword>
<gene>
    <name evidence="8" type="ORF">FRX31_013982</name>
</gene>
<evidence type="ECO:0000256" key="1">
    <source>
        <dbReference type="ARBA" id="ARBA00004123"/>
    </source>
</evidence>
<dbReference type="OrthoDB" id="1902708at2759"/>
<dbReference type="PRINTS" id="PR00367">
    <property type="entry name" value="ETHRSPELEMNT"/>
</dbReference>
<proteinExistence type="predicted"/>
<feature type="region of interest" description="Disordered" evidence="6">
    <location>
        <begin position="34"/>
        <end position="73"/>
    </location>
</feature>
<evidence type="ECO:0000256" key="2">
    <source>
        <dbReference type="ARBA" id="ARBA00023015"/>
    </source>
</evidence>
<sequence length="462" mass="52244">MEEALRMLNGGFSSLTNSLESSADQTKDNMIIISSSSSTDIPKKSTNSNNNNKRSLKDSTTTNNNGGNIVNNNTTRYRGVRRRPWGRYAAEIRDPHSKERRWLGTFDTAEEAACAYDYAARAMRGSKARTNFVYPTSPPSDHDYYHHHHHHLYPPFYNSKPSPPPIPHRDRSSTSRHVGYSDWPLCSITNKQRNSCSSSAASSSSALNMLLFRDMFNSSSSTCSASSSSPSPTYNFNEPKPMMAASYFNSSNNCSTTPCCFSNCSNICHGGVSCSSYMEMMESSLNLPRVEEQTYNKNPKATEPTSNPTEEIDFFETQSSADHSGLLEEIIHGYFPTKKNSYSTSSDHLVSVKQEEKFVMNPTVVVADDDEEEDQEVRRGIDNHDNDYFRLYFDKGVVGQQQQQEQVVQFDHEMISRENSAEMRSFHHHQYDNFPVVSEGMFESILQYPELLDIFTARLQNA</sequence>
<evidence type="ECO:0000313" key="9">
    <source>
        <dbReference type="Proteomes" id="UP000554482"/>
    </source>
</evidence>
<keyword evidence="4" id="KW-0804">Transcription</keyword>
<accession>A0A7J6WGB7</accession>
<evidence type="ECO:0000256" key="5">
    <source>
        <dbReference type="ARBA" id="ARBA00023242"/>
    </source>
</evidence>
<dbReference type="Proteomes" id="UP000554482">
    <property type="component" value="Unassembled WGS sequence"/>
</dbReference>
<keyword evidence="9" id="KW-1185">Reference proteome</keyword>
<dbReference type="GO" id="GO:0003700">
    <property type="term" value="F:DNA-binding transcription factor activity"/>
    <property type="evidence" value="ECO:0007669"/>
    <property type="project" value="InterPro"/>
</dbReference>
<dbReference type="CDD" id="cd00018">
    <property type="entry name" value="AP2"/>
    <property type="match status" value="1"/>
</dbReference>
<comment type="subcellular location">
    <subcellularLocation>
        <location evidence="1">Nucleus</location>
    </subcellularLocation>
</comment>
<dbReference type="InterPro" id="IPR001471">
    <property type="entry name" value="AP2/ERF_dom"/>
</dbReference>
<comment type="caution">
    <text evidence="8">The sequence shown here is derived from an EMBL/GenBank/DDBJ whole genome shotgun (WGS) entry which is preliminary data.</text>
</comment>
<dbReference type="FunFam" id="3.30.730.10:FF:000001">
    <property type="entry name" value="Ethylene-responsive transcription factor 2"/>
    <property type="match status" value="1"/>
</dbReference>
<feature type="domain" description="AP2/ERF" evidence="7">
    <location>
        <begin position="76"/>
        <end position="133"/>
    </location>
</feature>
<dbReference type="PANTHER" id="PTHR31677:SF245">
    <property type="entry name" value="ETHYLENE-RESPONSIVE TRANSCRIPTION FACTOR ESR1"/>
    <property type="match status" value="1"/>
</dbReference>